<gene>
    <name evidence="2" type="ORF">CRYO30217_03577</name>
</gene>
<proteinExistence type="predicted"/>
<organism evidence="2 3">
    <name type="scientific">Parvicella tangerina</name>
    <dbReference type="NCBI Taxonomy" id="2829795"/>
    <lineage>
        <taxon>Bacteria</taxon>
        <taxon>Pseudomonadati</taxon>
        <taxon>Bacteroidota</taxon>
        <taxon>Flavobacteriia</taxon>
        <taxon>Flavobacteriales</taxon>
        <taxon>Parvicellaceae</taxon>
        <taxon>Parvicella</taxon>
    </lineage>
</organism>
<evidence type="ECO:0000313" key="3">
    <source>
        <dbReference type="Proteomes" id="UP000683507"/>
    </source>
</evidence>
<reference evidence="2" key="1">
    <citation type="submission" date="2021-04" db="EMBL/GenBank/DDBJ databases">
        <authorList>
            <person name="Rodrigo-Torres L."/>
            <person name="Arahal R. D."/>
            <person name="Lucena T."/>
        </authorList>
    </citation>
    <scope>NUCLEOTIDE SEQUENCE</scope>
    <source>
        <strain evidence="2">AS29M-1</strain>
    </source>
</reference>
<keyword evidence="3" id="KW-1185">Reference proteome</keyword>
<dbReference type="EMBL" id="OU015584">
    <property type="protein sequence ID" value="CAG5087778.1"/>
    <property type="molecule type" value="Genomic_DNA"/>
</dbReference>
<keyword evidence="1" id="KW-0812">Transmembrane</keyword>
<evidence type="ECO:0000256" key="1">
    <source>
        <dbReference type="SAM" id="Phobius"/>
    </source>
</evidence>
<dbReference type="AlphaFoldDB" id="A0A916JRK2"/>
<keyword evidence="1" id="KW-1133">Transmembrane helix</keyword>
<name>A0A916JRK2_9FLAO</name>
<keyword evidence="1" id="KW-0472">Membrane</keyword>
<feature type="transmembrane region" description="Helical" evidence="1">
    <location>
        <begin position="72"/>
        <end position="94"/>
    </location>
</feature>
<dbReference type="KEGG" id="ptan:CRYO30217_03577"/>
<dbReference type="RefSeq" id="WP_258543748.1">
    <property type="nucleotide sequence ID" value="NZ_OU015584.1"/>
</dbReference>
<sequence>MSVFKYSFKFSTYSNLLSGLKSSNERFENVSVLDDSMIESNCYYVYPIVNMGRAGKFKLKTKIKELPKNRSYNYNITVDVSPLVFGFFLTFLAISVLAYFTIGITLIIILAIVTAGVSALFLSSVKNQVSERLKKYATQQGL</sequence>
<feature type="transmembrane region" description="Helical" evidence="1">
    <location>
        <begin position="100"/>
        <end position="125"/>
    </location>
</feature>
<protein>
    <submittedName>
        <fullName evidence="2">Uncharacterized protein</fullName>
    </submittedName>
</protein>
<accession>A0A916JRK2</accession>
<evidence type="ECO:0000313" key="2">
    <source>
        <dbReference type="EMBL" id="CAG5087778.1"/>
    </source>
</evidence>
<dbReference type="Proteomes" id="UP000683507">
    <property type="component" value="Chromosome"/>
</dbReference>